<keyword evidence="2" id="KW-1185">Reference proteome</keyword>
<dbReference type="Proteomes" id="UP000070442">
    <property type="component" value="Unassembled WGS sequence"/>
</dbReference>
<gene>
    <name evidence="1" type="ORF">HMPREF1863_01606</name>
</gene>
<protein>
    <recommendedName>
        <fullName evidence="3">ATPase</fullName>
    </recommendedName>
</protein>
<dbReference type="STRING" id="755172.HMPREF1863_01606"/>
<organism evidence="1 2">
    <name type="scientific">Aedoeadaptatus coxii</name>
    <dbReference type="NCBI Taxonomy" id="755172"/>
    <lineage>
        <taxon>Bacteria</taxon>
        <taxon>Bacillati</taxon>
        <taxon>Bacillota</taxon>
        <taxon>Tissierellia</taxon>
        <taxon>Tissierellales</taxon>
        <taxon>Peptoniphilaceae</taxon>
        <taxon>Aedoeadaptatus</taxon>
    </lineage>
</organism>
<sequence length="144" mass="16646">MEVMRYIEDLKDLLEVSSTIPLTGKTMVDKEEVTELLNQIESQFPKDMAEAQSIRDRKDEIFNDANMQAKQIIQAAHVEAKKLIDEDEITLAAQEQAREIMIRAETESEQIRHSAREYVDGLLENTQVQLSELIKTINENRKEL</sequence>
<name>A0A134ABQ3_9FIRM</name>
<proteinExistence type="predicted"/>
<dbReference type="PATRIC" id="fig|755172.3.peg.1567"/>
<dbReference type="RefSeq" id="WP_068369373.1">
    <property type="nucleotide sequence ID" value="NZ_CAIJCT010000010.1"/>
</dbReference>
<comment type="caution">
    <text evidence="1">The sequence shown here is derived from an EMBL/GenBank/DDBJ whole genome shotgun (WGS) entry which is preliminary data.</text>
</comment>
<accession>A0A134ABQ3</accession>
<evidence type="ECO:0008006" key="3">
    <source>
        <dbReference type="Google" id="ProtNLM"/>
    </source>
</evidence>
<reference evidence="2" key="1">
    <citation type="submission" date="2016-01" db="EMBL/GenBank/DDBJ databases">
        <authorList>
            <person name="Mitreva M."/>
            <person name="Pepin K.H."/>
            <person name="Mihindukulasuriya K.A."/>
            <person name="Fulton R."/>
            <person name="Fronick C."/>
            <person name="O'Laughlin M."/>
            <person name="Miner T."/>
            <person name="Herter B."/>
            <person name="Rosa B.A."/>
            <person name="Cordes M."/>
            <person name="Tomlinson C."/>
            <person name="Wollam A."/>
            <person name="Palsikar V.B."/>
            <person name="Mardis E.R."/>
            <person name="Wilson R.K."/>
        </authorList>
    </citation>
    <scope>NUCLEOTIDE SEQUENCE [LARGE SCALE GENOMIC DNA]</scope>
    <source>
        <strain evidence="2">DNF00729</strain>
    </source>
</reference>
<dbReference type="EMBL" id="LSDG01000045">
    <property type="protein sequence ID" value="KXB65098.1"/>
    <property type="molecule type" value="Genomic_DNA"/>
</dbReference>
<evidence type="ECO:0000313" key="1">
    <source>
        <dbReference type="EMBL" id="KXB65098.1"/>
    </source>
</evidence>
<dbReference type="OrthoDB" id="1690557at2"/>
<evidence type="ECO:0000313" key="2">
    <source>
        <dbReference type="Proteomes" id="UP000070442"/>
    </source>
</evidence>
<dbReference type="AlphaFoldDB" id="A0A134ABQ3"/>